<protein>
    <recommendedName>
        <fullName evidence="3">DUF4238 domain-containing protein</fullName>
    </recommendedName>
</protein>
<dbReference type="Proteomes" id="UP000063229">
    <property type="component" value="Chromosome"/>
</dbReference>
<proteinExistence type="predicted"/>
<dbReference type="InterPro" id="IPR025332">
    <property type="entry name" value="DUF4238"/>
</dbReference>
<accession>A0A0X1T380</accession>
<sequence length="93" mass="11061">MVDKGTDVEDKKSQYFVPQYYFRFFSNDKKFIPLLRLTDGKVVPAASIRDQASKSYFYGDKKIEERISELENLFLPELKKLKDTKFFDQFSLE</sequence>
<name>A0A0X1T380_PSEAA</name>
<gene>
    <name evidence="1" type="ORF">AWM79_13750</name>
</gene>
<dbReference type="KEGG" id="pagb:AWM79_13750"/>
<evidence type="ECO:0000313" key="1">
    <source>
        <dbReference type="EMBL" id="AMB86309.1"/>
    </source>
</evidence>
<dbReference type="EMBL" id="CP014135">
    <property type="protein sequence ID" value="AMB86309.1"/>
    <property type="molecule type" value="Genomic_DNA"/>
</dbReference>
<evidence type="ECO:0008006" key="3">
    <source>
        <dbReference type="Google" id="ProtNLM"/>
    </source>
</evidence>
<dbReference type="Pfam" id="PF14022">
    <property type="entry name" value="DUF4238"/>
    <property type="match status" value="1"/>
</dbReference>
<dbReference type="AlphaFoldDB" id="A0A0X1T380"/>
<reference evidence="2" key="1">
    <citation type="submission" date="2016-01" db="EMBL/GenBank/DDBJ databases">
        <authorList>
            <person name="Storey N.H."/>
            <person name="Neuman B.W."/>
        </authorList>
    </citation>
    <scope>NUCLEOTIDE SEQUENCE [LARGE SCALE GENOMIC DNA]</scope>
    <source>
        <strain evidence="2">NCPPB 2472</strain>
    </source>
</reference>
<evidence type="ECO:0000313" key="2">
    <source>
        <dbReference type="Proteomes" id="UP000063229"/>
    </source>
</evidence>
<organism evidence="1 2">
    <name type="scientific">Pseudomonas agarici</name>
    <dbReference type="NCBI Taxonomy" id="46677"/>
    <lineage>
        <taxon>Bacteria</taxon>
        <taxon>Pseudomonadati</taxon>
        <taxon>Pseudomonadota</taxon>
        <taxon>Gammaproteobacteria</taxon>
        <taxon>Pseudomonadales</taxon>
        <taxon>Pseudomonadaceae</taxon>
        <taxon>Pseudomonas</taxon>
    </lineage>
</organism>
<keyword evidence="2" id="KW-1185">Reference proteome</keyword>